<dbReference type="Pfam" id="PF00535">
    <property type="entry name" value="Glycos_transf_2"/>
    <property type="match status" value="1"/>
</dbReference>
<dbReference type="OrthoDB" id="9811884at2"/>
<dbReference type="PANTHER" id="PTHR48090:SF8">
    <property type="entry name" value="GLYCOSYLTRANSFERASE CSBB-RELATED"/>
    <property type="match status" value="1"/>
</dbReference>
<gene>
    <name evidence="3" type="ORF">EV148_101166</name>
</gene>
<name>A0A4V2S329_9GAMM</name>
<evidence type="ECO:0000256" key="1">
    <source>
        <dbReference type="SAM" id="Phobius"/>
    </source>
</evidence>
<proteinExistence type="predicted"/>
<evidence type="ECO:0000259" key="2">
    <source>
        <dbReference type="Pfam" id="PF00535"/>
    </source>
</evidence>
<dbReference type="InterPro" id="IPR001173">
    <property type="entry name" value="Glyco_trans_2-like"/>
</dbReference>
<dbReference type="PANTHER" id="PTHR48090">
    <property type="entry name" value="UNDECAPRENYL-PHOSPHATE 4-DEOXY-4-FORMAMIDO-L-ARABINOSE TRANSFERASE-RELATED"/>
    <property type="match status" value="1"/>
</dbReference>
<dbReference type="Proteomes" id="UP000294862">
    <property type="component" value="Unassembled WGS sequence"/>
</dbReference>
<reference evidence="3 4" key="1">
    <citation type="journal article" date="2015" name="Stand. Genomic Sci.">
        <title>Genomic Encyclopedia of Bacterial and Archaeal Type Strains, Phase III: the genomes of soil and plant-associated and newly described type strains.</title>
        <authorList>
            <person name="Whitman W.B."/>
            <person name="Woyke T."/>
            <person name="Klenk H.P."/>
            <person name="Zhou Y."/>
            <person name="Lilburn T.G."/>
            <person name="Beck B.J."/>
            <person name="De Vos P."/>
            <person name="Vandamme P."/>
            <person name="Eisen J.A."/>
            <person name="Garrity G."/>
            <person name="Hugenholtz P."/>
            <person name="Kyrpides N.C."/>
        </authorList>
    </citation>
    <scope>NUCLEOTIDE SEQUENCE [LARGE SCALE GENOMIC DNA]</scope>
    <source>
        <strain evidence="3 4">A3</strain>
    </source>
</reference>
<accession>A0A4V2S329</accession>
<dbReference type="RefSeq" id="WP_131992041.1">
    <property type="nucleotide sequence ID" value="NZ_SLWQ01000001.1"/>
</dbReference>
<feature type="domain" description="Glycosyltransferase 2-like" evidence="2">
    <location>
        <begin position="3"/>
        <end position="168"/>
    </location>
</feature>
<dbReference type="EMBL" id="SLWQ01000001">
    <property type="protein sequence ID" value="TCO42760.1"/>
    <property type="molecule type" value="Genomic_DNA"/>
</dbReference>
<dbReference type="AlphaFoldDB" id="A0A4V2S329"/>
<dbReference type="InterPro" id="IPR050256">
    <property type="entry name" value="Glycosyltransferase_2"/>
</dbReference>
<organism evidence="3 4">
    <name type="scientific">Dokdonella fugitiva</name>
    <dbReference type="NCBI Taxonomy" id="328517"/>
    <lineage>
        <taxon>Bacteria</taxon>
        <taxon>Pseudomonadati</taxon>
        <taxon>Pseudomonadota</taxon>
        <taxon>Gammaproteobacteria</taxon>
        <taxon>Lysobacterales</taxon>
        <taxon>Rhodanobacteraceae</taxon>
        <taxon>Dokdonella</taxon>
    </lineage>
</organism>
<feature type="transmembrane region" description="Helical" evidence="1">
    <location>
        <begin position="228"/>
        <end position="249"/>
    </location>
</feature>
<dbReference type="CDD" id="cd04187">
    <property type="entry name" value="DPM1_like_bac"/>
    <property type="match status" value="1"/>
</dbReference>
<keyword evidence="3" id="KW-0808">Transferase</keyword>
<dbReference type="Gene3D" id="3.90.550.10">
    <property type="entry name" value="Spore Coat Polysaccharide Biosynthesis Protein SpsA, Chain A"/>
    <property type="match status" value="1"/>
</dbReference>
<keyword evidence="1" id="KW-0812">Transmembrane</keyword>
<comment type="caution">
    <text evidence="3">The sequence shown here is derived from an EMBL/GenBank/DDBJ whole genome shotgun (WGS) entry which is preliminary data.</text>
</comment>
<dbReference type="InterPro" id="IPR029044">
    <property type="entry name" value="Nucleotide-diphossugar_trans"/>
</dbReference>
<dbReference type="GO" id="GO:0016740">
    <property type="term" value="F:transferase activity"/>
    <property type="evidence" value="ECO:0007669"/>
    <property type="project" value="UniProtKB-KW"/>
</dbReference>
<keyword evidence="1" id="KW-1133">Transmembrane helix</keyword>
<dbReference type="GO" id="GO:0005886">
    <property type="term" value="C:plasma membrane"/>
    <property type="evidence" value="ECO:0007669"/>
    <property type="project" value="TreeGrafter"/>
</dbReference>
<keyword evidence="4" id="KW-1185">Reference proteome</keyword>
<dbReference type="SUPFAM" id="SSF53448">
    <property type="entry name" value="Nucleotide-diphospho-sugar transferases"/>
    <property type="match status" value="1"/>
</dbReference>
<evidence type="ECO:0000313" key="3">
    <source>
        <dbReference type="EMBL" id="TCO42760.1"/>
    </source>
</evidence>
<keyword evidence="1" id="KW-0472">Membrane</keyword>
<sequence length="313" mass="34334">MYSLVIPVYGNEASIGELLEAIAGLSRRLSQPLEAVFVVDGSPDRSYALLRDALPRMPFPAQLLVHSRNFGAFAAIRTGLAAARGEDVAVMAADLQDPIELIERFYDVLARDEADVIIGTRVARADPFLSRVASGVFWWLYRRLVLPQIPPGGVDVFACNRAFRTELLALGEANTSLVGQLFWVGMRRAVLPYERLPRRHGRSAWSFSRKLKYLMDSVFAFSDLPVRLLILVGGLGLGASLMLGSAVGIARLLGYITVPGYAMTILTLSFFGGLNTFGLGLVGAYVWRAYENTKQRPLAIVQRAHDYTGTKAP</sequence>
<evidence type="ECO:0000313" key="4">
    <source>
        <dbReference type="Proteomes" id="UP000294862"/>
    </source>
</evidence>
<feature type="transmembrane region" description="Helical" evidence="1">
    <location>
        <begin position="261"/>
        <end position="287"/>
    </location>
</feature>
<protein>
    <submittedName>
        <fullName evidence="3">Glycosyltransferase involved in cell wall biosynthesis</fullName>
    </submittedName>
</protein>